<evidence type="ECO:0000256" key="1">
    <source>
        <dbReference type="ARBA" id="ARBA00008359"/>
    </source>
</evidence>
<feature type="transmembrane region" description="Helical" evidence="5">
    <location>
        <begin position="712"/>
        <end position="732"/>
    </location>
</feature>
<keyword evidence="5" id="KW-1133">Transmembrane helix</keyword>
<dbReference type="AlphaFoldDB" id="A0A0D1YIU6"/>
<accession>A0A0D1YIU6</accession>
<dbReference type="GO" id="GO:0003677">
    <property type="term" value="F:DNA binding"/>
    <property type="evidence" value="ECO:0007669"/>
    <property type="project" value="TreeGrafter"/>
</dbReference>
<gene>
    <name evidence="6" type="ORF">PV09_07776</name>
</gene>
<dbReference type="Gene3D" id="1.20.120.1760">
    <property type="match status" value="1"/>
</dbReference>
<dbReference type="GO" id="GO:0016780">
    <property type="term" value="F:phosphotransferase activity, for other substituted phosphate groups"/>
    <property type="evidence" value="ECO:0007669"/>
    <property type="project" value="InterPro"/>
</dbReference>
<dbReference type="PANTHER" id="PTHR28027">
    <property type="entry name" value="TRANSCRIPTIONAL REGULATOR MIT1"/>
    <property type="match status" value="1"/>
</dbReference>
<comment type="similarity">
    <text evidence="3">Belongs to the CDP-alcohol phosphatidyltransferase class-I family.</text>
</comment>
<dbReference type="InterPro" id="IPR048254">
    <property type="entry name" value="CDP_ALCOHOL_P_TRANSF_CS"/>
</dbReference>
<dbReference type="InterPro" id="IPR000462">
    <property type="entry name" value="CDP-OH_P_trans"/>
</dbReference>
<protein>
    <submittedName>
        <fullName evidence="6">Uncharacterized protein</fullName>
    </submittedName>
</protein>
<sequence>MAPESLPLGNYEHHHHLLSHQQLQSASLSNAAPENFQSRRSDVSNLHGVNSGGQCMTPTWHGFIHTTYDALVVLEACLQGKLSHIPRRPHDRERPSIIVSGNVFIYEENASGIKRWTDGVTWSPSRIMGNFLVYRELSEPFPAGEKKKAKKRKRGSEDGDNLLNLGGAHSEEDRKLVGSLVDSYGFKPNGLIKKTLNVKYKNVNHHIVSYYNLEDVKAGKYTRPNFDPIMMGLQPREDLMKNSFKVSAVDPEEDMIDPFQAPPVLPIQGTALYSQPPSLRLYTDGHAITTAHDTPFSQLSNPGISQSPHASLSASCTPVDYFQPQYSYSQPSSQYLGSSMVDGLSQGPSRDDRVDSVIGGPPHFKTEMPDMPDMPEIQGFTTTASDTSSVAALTHAHSLGTTPDMFAVHGSPTGYESVVEGSGNWSTIQPTYQEPLSMPQPKRRQTVPIMQFNHSITSAVMGYGQPIHGKSSKSGLVDGTKVLSQQVRERISVLTPHENIYTLPNILTFSRLLATPVIGYLVLREDYVWAAGLFAYAGISDLVDGWMARKYKLQTVVGSVIDPMADKALMAVLVACLAIKGALPLWLATLIFGRDMSLGIAAIYYRYASLPAPKTFMRYWDFSLPSAEVHPTQVSKWNTFLQLGLIGCTILSPLVVSSGMLPVEHVQTVLQGFQYVVAGTTVWSGASYLWTQDAVVILGEDESLKKRQGSRGRAIIGISFATFLALAAHFAVKEDKEPEGPAAPSS</sequence>
<keyword evidence="5" id="KW-0472">Membrane</keyword>
<dbReference type="GeneID" id="27315749"/>
<dbReference type="InterPro" id="IPR043130">
    <property type="entry name" value="CDP-OH_PTrfase_TM_dom"/>
</dbReference>
<evidence type="ECO:0000256" key="4">
    <source>
        <dbReference type="SAM" id="MobiDB-lite"/>
    </source>
</evidence>
<dbReference type="PROSITE" id="PS00379">
    <property type="entry name" value="CDP_ALCOHOL_P_TRANSF"/>
    <property type="match status" value="1"/>
</dbReference>
<evidence type="ECO:0000256" key="5">
    <source>
        <dbReference type="SAM" id="Phobius"/>
    </source>
</evidence>
<dbReference type="EMBL" id="KN847560">
    <property type="protein sequence ID" value="KIW00797.1"/>
    <property type="molecule type" value="Genomic_DNA"/>
</dbReference>
<dbReference type="GO" id="GO:0016020">
    <property type="term" value="C:membrane"/>
    <property type="evidence" value="ECO:0007669"/>
    <property type="project" value="InterPro"/>
</dbReference>
<dbReference type="PANTHER" id="PTHR28027:SF2">
    <property type="entry name" value="TRANSCRIPTIONAL REGULATOR MIT1"/>
    <property type="match status" value="1"/>
</dbReference>
<keyword evidence="7" id="KW-1185">Reference proteome</keyword>
<dbReference type="VEuPathDB" id="FungiDB:PV09_07776"/>
<evidence type="ECO:0000256" key="2">
    <source>
        <dbReference type="ARBA" id="ARBA00022679"/>
    </source>
</evidence>
<proteinExistence type="inferred from homology"/>
<dbReference type="RefSeq" id="XP_016210666.1">
    <property type="nucleotide sequence ID" value="XM_016361587.1"/>
</dbReference>
<evidence type="ECO:0000313" key="7">
    <source>
        <dbReference type="Proteomes" id="UP000053259"/>
    </source>
</evidence>
<evidence type="ECO:0000313" key="6">
    <source>
        <dbReference type="EMBL" id="KIW00797.1"/>
    </source>
</evidence>
<name>A0A0D1YIU6_9PEZI</name>
<dbReference type="FunFam" id="1.20.120.1760:FF:000017">
    <property type="entry name" value="Phosphatidyl synthase"/>
    <property type="match status" value="1"/>
</dbReference>
<keyword evidence="2 3" id="KW-0808">Transferase</keyword>
<keyword evidence="5" id="KW-0812">Transmembrane</keyword>
<dbReference type="Pfam" id="PF09729">
    <property type="entry name" value="Gti1_Pac2"/>
    <property type="match status" value="1"/>
</dbReference>
<dbReference type="InterPro" id="IPR018608">
    <property type="entry name" value="Gti1/Pac2"/>
</dbReference>
<dbReference type="Pfam" id="PF01066">
    <property type="entry name" value="CDP-OH_P_transf"/>
    <property type="match status" value="1"/>
</dbReference>
<dbReference type="OrthoDB" id="10020554at2759"/>
<dbReference type="GO" id="GO:0008654">
    <property type="term" value="P:phospholipid biosynthetic process"/>
    <property type="evidence" value="ECO:0007669"/>
    <property type="project" value="InterPro"/>
</dbReference>
<organism evidence="6 7">
    <name type="scientific">Verruconis gallopava</name>
    <dbReference type="NCBI Taxonomy" id="253628"/>
    <lineage>
        <taxon>Eukaryota</taxon>
        <taxon>Fungi</taxon>
        <taxon>Dikarya</taxon>
        <taxon>Ascomycota</taxon>
        <taxon>Pezizomycotina</taxon>
        <taxon>Dothideomycetes</taxon>
        <taxon>Pleosporomycetidae</taxon>
        <taxon>Venturiales</taxon>
        <taxon>Sympoventuriaceae</taxon>
        <taxon>Verruconis</taxon>
    </lineage>
</organism>
<feature type="transmembrane region" description="Helical" evidence="5">
    <location>
        <begin position="568"/>
        <end position="592"/>
    </location>
</feature>
<dbReference type="HOGENOM" id="CLU_372638_0_0_1"/>
<reference evidence="6 7" key="1">
    <citation type="submission" date="2015-01" db="EMBL/GenBank/DDBJ databases">
        <title>The Genome Sequence of Ochroconis gallopava CBS43764.</title>
        <authorList>
            <consortium name="The Broad Institute Genomics Platform"/>
            <person name="Cuomo C."/>
            <person name="de Hoog S."/>
            <person name="Gorbushina A."/>
            <person name="Stielow B."/>
            <person name="Teixiera M."/>
            <person name="Abouelleil A."/>
            <person name="Chapman S.B."/>
            <person name="Priest M."/>
            <person name="Young S.K."/>
            <person name="Wortman J."/>
            <person name="Nusbaum C."/>
            <person name="Birren B."/>
        </authorList>
    </citation>
    <scope>NUCLEOTIDE SEQUENCE [LARGE SCALE GENOMIC DNA]</scope>
    <source>
        <strain evidence="6 7">CBS 43764</strain>
    </source>
</reference>
<evidence type="ECO:0000256" key="3">
    <source>
        <dbReference type="RuleBase" id="RU003750"/>
    </source>
</evidence>
<comment type="similarity">
    <text evidence="1">Belongs to the MIT1/WOR1 family.</text>
</comment>
<dbReference type="STRING" id="253628.A0A0D1YIU6"/>
<feature type="region of interest" description="Disordered" evidence="4">
    <location>
        <begin position="143"/>
        <end position="167"/>
    </location>
</feature>
<dbReference type="Proteomes" id="UP000053259">
    <property type="component" value="Unassembled WGS sequence"/>
</dbReference>
<dbReference type="InParanoid" id="A0A0D1YIU6"/>